<comment type="caution">
    <text evidence="1">The sequence shown here is derived from an EMBL/GenBank/DDBJ whole genome shotgun (WGS) entry which is preliminary data.</text>
</comment>
<keyword evidence="2" id="KW-1185">Reference proteome</keyword>
<evidence type="ECO:0000313" key="2">
    <source>
        <dbReference type="Proteomes" id="UP001055093"/>
    </source>
</evidence>
<proteinExistence type="predicted"/>
<reference evidence="1" key="2">
    <citation type="submission" date="2021-08" db="EMBL/GenBank/DDBJ databases">
        <authorList>
            <person name="Tani A."/>
            <person name="Ola A."/>
            <person name="Ogura Y."/>
            <person name="Katsura K."/>
            <person name="Hayashi T."/>
        </authorList>
    </citation>
    <scope>NUCLEOTIDE SEQUENCE</scope>
    <source>
        <strain evidence="1">DSM 14458</strain>
    </source>
</reference>
<protein>
    <submittedName>
        <fullName evidence="1">Uncharacterized protein</fullName>
    </submittedName>
</protein>
<gene>
    <name evidence="1" type="ORF">BGCPKDLD_3867</name>
</gene>
<evidence type="ECO:0000313" key="1">
    <source>
        <dbReference type="EMBL" id="GJE77264.1"/>
    </source>
</evidence>
<accession>A0ABQ4UZK8</accession>
<dbReference type="Proteomes" id="UP001055093">
    <property type="component" value="Unassembled WGS sequence"/>
</dbReference>
<dbReference type="RefSeq" id="WP_238308382.1">
    <property type="nucleotide sequence ID" value="NZ_BPRE01000013.1"/>
</dbReference>
<organism evidence="1 2">
    <name type="scientific">Methylorubrum suomiense</name>
    <dbReference type="NCBI Taxonomy" id="144191"/>
    <lineage>
        <taxon>Bacteria</taxon>
        <taxon>Pseudomonadati</taxon>
        <taxon>Pseudomonadota</taxon>
        <taxon>Alphaproteobacteria</taxon>
        <taxon>Hyphomicrobiales</taxon>
        <taxon>Methylobacteriaceae</taxon>
        <taxon>Methylorubrum</taxon>
    </lineage>
</organism>
<reference evidence="1" key="1">
    <citation type="journal article" date="2021" name="Front. Microbiol.">
        <title>Comprehensive Comparative Genomics and Phenotyping of Methylobacterium Species.</title>
        <authorList>
            <person name="Alessa O."/>
            <person name="Ogura Y."/>
            <person name="Fujitani Y."/>
            <person name="Takami H."/>
            <person name="Hayashi T."/>
            <person name="Sahin N."/>
            <person name="Tani A."/>
        </authorList>
    </citation>
    <scope>NUCLEOTIDE SEQUENCE</scope>
    <source>
        <strain evidence="1">DSM 14458</strain>
    </source>
</reference>
<name>A0ABQ4UZK8_9HYPH</name>
<sequence>MNPEPNRSVVVGVEPTHNGIVVHIARDARFYPDAAVWPIQSIKVPDEVLARISEIVSGKLVSVAAE</sequence>
<dbReference type="EMBL" id="BPRE01000013">
    <property type="protein sequence ID" value="GJE77264.1"/>
    <property type="molecule type" value="Genomic_DNA"/>
</dbReference>